<evidence type="ECO:0000256" key="1">
    <source>
        <dbReference type="SAM" id="SignalP"/>
    </source>
</evidence>
<keyword evidence="3" id="KW-1185">Reference proteome</keyword>
<organism evidence="2 3">
    <name type="scientific">Dyella japonica</name>
    <dbReference type="NCBI Taxonomy" id="231455"/>
    <lineage>
        <taxon>Bacteria</taxon>
        <taxon>Pseudomonadati</taxon>
        <taxon>Pseudomonadota</taxon>
        <taxon>Gammaproteobacteria</taxon>
        <taxon>Lysobacterales</taxon>
        <taxon>Rhodanobacteraceae</taxon>
        <taxon>Dyella</taxon>
    </lineage>
</organism>
<comment type="caution">
    <text evidence="2">The sequence shown here is derived from an EMBL/GenBank/DDBJ whole genome shotgun (WGS) entry which is preliminary data.</text>
</comment>
<evidence type="ECO:0008006" key="4">
    <source>
        <dbReference type="Google" id="ProtNLM"/>
    </source>
</evidence>
<protein>
    <recommendedName>
        <fullName evidence="4">Lipoprotein</fullName>
    </recommendedName>
</protein>
<gene>
    <name evidence="2" type="ORF">ABIC75_001731</name>
</gene>
<feature type="signal peptide" evidence="1">
    <location>
        <begin position="1"/>
        <end position="37"/>
    </location>
</feature>
<evidence type="ECO:0000313" key="3">
    <source>
        <dbReference type="Proteomes" id="UP001549184"/>
    </source>
</evidence>
<accession>A0ABV2JVZ7</accession>
<sequence>MEGVVIAGRKAVKCASVFLVAALVLCAGCASSDSSHARATSLPFDYFDSQQRCYAAWTNILDQWIKQTGGLRPSVDASRRMIAQDTKTDLSRLIRATWKKLGNPQQATSIDIASAFSSVVTDEVPPDCRTIIWLRPLLTEVPETFAAGAKQALLNEAPVNDRVGDHAFSGWLILQLLAPENLLGKIQ</sequence>
<feature type="chain" id="PRO_5046632375" description="Lipoprotein" evidence="1">
    <location>
        <begin position="38"/>
        <end position="187"/>
    </location>
</feature>
<dbReference type="RefSeq" id="WP_354013425.1">
    <property type="nucleotide sequence ID" value="NZ_JBEPMU010000002.1"/>
</dbReference>
<dbReference type="EMBL" id="JBEPMU010000002">
    <property type="protein sequence ID" value="MET3652009.1"/>
    <property type="molecule type" value="Genomic_DNA"/>
</dbReference>
<keyword evidence="1" id="KW-0732">Signal</keyword>
<reference evidence="2 3" key="1">
    <citation type="submission" date="2024-06" db="EMBL/GenBank/DDBJ databases">
        <title>Sorghum-associated microbial communities from plants grown in Nebraska, USA.</title>
        <authorList>
            <person name="Schachtman D."/>
        </authorList>
    </citation>
    <scope>NUCLEOTIDE SEQUENCE [LARGE SCALE GENOMIC DNA]</scope>
    <source>
        <strain evidence="2 3">1073</strain>
    </source>
</reference>
<proteinExistence type="predicted"/>
<dbReference type="Proteomes" id="UP001549184">
    <property type="component" value="Unassembled WGS sequence"/>
</dbReference>
<evidence type="ECO:0000313" key="2">
    <source>
        <dbReference type="EMBL" id="MET3652009.1"/>
    </source>
</evidence>
<name>A0ABV2JVZ7_9GAMM</name>